<dbReference type="OrthoDB" id="9802264at2"/>
<evidence type="ECO:0000313" key="5">
    <source>
        <dbReference type="EMBL" id="PWE01263.1"/>
    </source>
</evidence>
<accession>A0A2U2BE02</accession>
<dbReference type="EMBL" id="QEWP01000001">
    <property type="protein sequence ID" value="PWE01263.1"/>
    <property type="molecule type" value="Genomic_DNA"/>
</dbReference>
<dbReference type="SMART" id="SM00382">
    <property type="entry name" value="AAA"/>
    <property type="match status" value="1"/>
</dbReference>
<dbReference type="RefSeq" id="WP_109262717.1">
    <property type="nucleotide sequence ID" value="NZ_QEWP01000001.1"/>
</dbReference>
<dbReference type="PANTHER" id="PTHR43023:SF3">
    <property type="entry name" value="PROTEIN TRIGALACTOSYLDIACYLGLYCEROL 3, CHLOROPLASTIC"/>
    <property type="match status" value="1"/>
</dbReference>
<evidence type="ECO:0000259" key="4">
    <source>
        <dbReference type="PROSITE" id="PS50893"/>
    </source>
</evidence>
<dbReference type="PROSITE" id="PS50893">
    <property type="entry name" value="ABC_TRANSPORTER_2"/>
    <property type="match status" value="1"/>
</dbReference>
<name>A0A2U2BE02_9BACT</name>
<dbReference type="InterPro" id="IPR027417">
    <property type="entry name" value="P-loop_NTPase"/>
</dbReference>
<protein>
    <submittedName>
        <fullName evidence="5">ABC transporter ATP-binding protein</fullName>
    </submittedName>
</protein>
<keyword evidence="2" id="KW-0547">Nucleotide-binding</keyword>
<feature type="domain" description="ABC transporter" evidence="4">
    <location>
        <begin position="7"/>
        <end position="242"/>
    </location>
</feature>
<dbReference type="GO" id="GO:0005524">
    <property type="term" value="F:ATP binding"/>
    <property type="evidence" value="ECO:0007669"/>
    <property type="project" value="UniProtKB-KW"/>
</dbReference>
<dbReference type="PANTHER" id="PTHR43023">
    <property type="entry name" value="PROTEIN TRIGALACTOSYLDIACYLGLYCEROL 3, CHLOROPLASTIC"/>
    <property type="match status" value="1"/>
</dbReference>
<evidence type="ECO:0000256" key="3">
    <source>
        <dbReference type="ARBA" id="ARBA00022840"/>
    </source>
</evidence>
<sequence>MEEGRIIEVNNLRVSFDEREVLKGVSFSVNQGEITVILGGSGSGKSTILKHLLGLFPVKSDIVSVFGSDLAEVDEDDLRFYKKLGVFYQNGALLNSLSVGENVALPLEQHTNLPAEIIEDMVRTKLNLVNLEDAFYLYPSQLSGGMLKRAALARAIIMDPPLLFCDEPGAGLDPVSLAGLDDLILKLRQQLGMTVLMVTHEVSSILRIADKILFVDNGIIAFDGSLEEARKSEMKALKDFFTVGTGGKR</sequence>
<gene>
    <name evidence="5" type="ORF">DDZ16_01910</name>
</gene>
<keyword evidence="6" id="KW-1185">Reference proteome</keyword>
<dbReference type="SUPFAM" id="SSF52540">
    <property type="entry name" value="P-loop containing nucleoside triphosphate hydrolases"/>
    <property type="match status" value="1"/>
</dbReference>
<comment type="caution">
    <text evidence="5">The sequence shown here is derived from an EMBL/GenBank/DDBJ whole genome shotgun (WGS) entry which is preliminary data.</text>
</comment>
<keyword evidence="3 5" id="KW-0067">ATP-binding</keyword>
<dbReference type="Gene3D" id="3.40.50.300">
    <property type="entry name" value="P-loop containing nucleotide triphosphate hydrolases"/>
    <property type="match status" value="1"/>
</dbReference>
<keyword evidence="1" id="KW-0813">Transport</keyword>
<dbReference type="Pfam" id="PF00005">
    <property type="entry name" value="ABC_tran"/>
    <property type="match status" value="1"/>
</dbReference>
<evidence type="ECO:0000256" key="2">
    <source>
        <dbReference type="ARBA" id="ARBA00022741"/>
    </source>
</evidence>
<dbReference type="InterPro" id="IPR003593">
    <property type="entry name" value="AAA+_ATPase"/>
</dbReference>
<dbReference type="Proteomes" id="UP000244956">
    <property type="component" value="Unassembled WGS sequence"/>
</dbReference>
<proteinExistence type="predicted"/>
<dbReference type="GO" id="GO:0016887">
    <property type="term" value="F:ATP hydrolysis activity"/>
    <property type="evidence" value="ECO:0007669"/>
    <property type="project" value="InterPro"/>
</dbReference>
<dbReference type="InterPro" id="IPR003439">
    <property type="entry name" value="ABC_transporter-like_ATP-bd"/>
</dbReference>
<dbReference type="PROSITE" id="PS00211">
    <property type="entry name" value="ABC_TRANSPORTER_1"/>
    <property type="match status" value="1"/>
</dbReference>
<dbReference type="InterPro" id="IPR017871">
    <property type="entry name" value="ABC_transporter-like_CS"/>
</dbReference>
<dbReference type="AlphaFoldDB" id="A0A2U2BE02"/>
<evidence type="ECO:0000313" key="6">
    <source>
        <dbReference type="Proteomes" id="UP000244956"/>
    </source>
</evidence>
<reference evidence="5 6" key="1">
    <citation type="submission" date="2018-05" db="EMBL/GenBank/DDBJ databases">
        <title>Marinilabilia rubrum sp. nov., isolated from saltern sediment.</title>
        <authorList>
            <person name="Zhang R."/>
        </authorList>
    </citation>
    <scope>NUCLEOTIDE SEQUENCE [LARGE SCALE GENOMIC DNA]</scope>
    <source>
        <strain evidence="5 6">WTE16</strain>
    </source>
</reference>
<organism evidence="5 6">
    <name type="scientific">Marinilabilia rubra</name>
    <dbReference type="NCBI Taxonomy" id="2162893"/>
    <lineage>
        <taxon>Bacteria</taxon>
        <taxon>Pseudomonadati</taxon>
        <taxon>Bacteroidota</taxon>
        <taxon>Bacteroidia</taxon>
        <taxon>Marinilabiliales</taxon>
        <taxon>Marinilabiliaceae</taxon>
        <taxon>Marinilabilia</taxon>
    </lineage>
</organism>
<evidence type="ECO:0000256" key="1">
    <source>
        <dbReference type="ARBA" id="ARBA00022448"/>
    </source>
</evidence>